<comment type="caution">
    <text evidence="1">The sequence shown here is derived from an EMBL/GenBank/DDBJ whole genome shotgun (WGS) entry which is preliminary data.</text>
</comment>
<dbReference type="EMBL" id="LAZR01047559">
    <property type="protein sequence ID" value="KKK93937.1"/>
    <property type="molecule type" value="Genomic_DNA"/>
</dbReference>
<accession>A0A0F8ZJH1</accession>
<gene>
    <name evidence="1" type="ORF">LCGC14_2687920</name>
</gene>
<feature type="non-terminal residue" evidence="1">
    <location>
        <position position="55"/>
    </location>
</feature>
<reference evidence="1" key="1">
    <citation type="journal article" date="2015" name="Nature">
        <title>Complex archaea that bridge the gap between prokaryotes and eukaryotes.</title>
        <authorList>
            <person name="Spang A."/>
            <person name="Saw J.H."/>
            <person name="Jorgensen S.L."/>
            <person name="Zaremba-Niedzwiedzka K."/>
            <person name="Martijn J."/>
            <person name="Lind A.E."/>
            <person name="van Eijk R."/>
            <person name="Schleper C."/>
            <person name="Guy L."/>
            <person name="Ettema T.J."/>
        </authorList>
    </citation>
    <scope>NUCLEOTIDE SEQUENCE</scope>
</reference>
<name>A0A0F8ZJH1_9ZZZZ</name>
<protein>
    <submittedName>
        <fullName evidence="1">Uncharacterized protein</fullName>
    </submittedName>
</protein>
<proteinExistence type="predicted"/>
<dbReference type="AlphaFoldDB" id="A0A0F8ZJH1"/>
<organism evidence="1">
    <name type="scientific">marine sediment metagenome</name>
    <dbReference type="NCBI Taxonomy" id="412755"/>
    <lineage>
        <taxon>unclassified sequences</taxon>
        <taxon>metagenomes</taxon>
        <taxon>ecological metagenomes</taxon>
    </lineage>
</organism>
<evidence type="ECO:0000313" key="1">
    <source>
        <dbReference type="EMBL" id="KKK93937.1"/>
    </source>
</evidence>
<sequence length="55" mass="6451">MDYKTQLHIQEQVNRIKLVIYQALPSNMDVAAFIIALAELQREMAVLLYKNEDEE</sequence>